<evidence type="ECO:0000313" key="6">
    <source>
        <dbReference type="EMBL" id="SCY28723.1"/>
    </source>
</evidence>
<accession>A0A0P9CEU0</accession>
<dbReference type="RefSeq" id="WP_054965056.1">
    <property type="nucleotide sequence ID" value="NZ_FMUN01000004.1"/>
</dbReference>
<keyword evidence="7" id="KW-1185">Reference proteome</keyword>
<dbReference type="SUPFAM" id="SSF53807">
    <property type="entry name" value="Helical backbone' metal receptor"/>
    <property type="match status" value="1"/>
</dbReference>
<proteinExistence type="inferred from homology"/>
<dbReference type="PRINTS" id="PR00690">
    <property type="entry name" value="ADHESNFAMILY"/>
</dbReference>
<feature type="chain" id="PRO_5010433258" evidence="5">
    <location>
        <begin position="25"/>
        <end position="288"/>
    </location>
</feature>
<dbReference type="InterPro" id="IPR006127">
    <property type="entry name" value="ZnuA-like"/>
</dbReference>
<evidence type="ECO:0000256" key="4">
    <source>
        <dbReference type="RuleBase" id="RU003512"/>
    </source>
</evidence>
<dbReference type="InterPro" id="IPR006129">
    <property type="entry name" value="AdhesinB"/>
</dbReference>
<keyword evidence="3 5" id="KW-0732">Signal</keyword>
<name>A0A0P9CEU0_9GAMM</name>
<dbReference type="PANTHER" id="PTHR42953">
    <property type="entry name" value="HIGH-AFFINITY ZINC UPTAKE SYSTEM PROTEIN ZNUA-RELATED"/>
    <property type="match status" value="1"/>
</dbReference>
<comment type="similarity">
    <text evidence="1 4">Belongs to the bacterial solute-binding protein 9 family.</text>
</comment>
<dbReference type="GO" id="GO:0007155">
    <property type="term" value="P:cell adhesion"/>
    <property type="evidence" value="ECO:0007669"/>
    <property type="project" value="InterPro"/>
</dbReference>
<dbReference type="InterPro" id="IPR050492">
    <property type="entry name" value="Bact_metal-bind_prot9"/>
</dbReference>
<dbReference type="Proteomes" id="UP000183104">
    <property type="component" value="Unassembled WGS sequence"/>
</dbReference>
<feature type="signal peptide" evidence="5">
    <location>
        <begin position="1"/>
        <end position="24"/>
    </location>
</feature>
<evidence type="ECO:0000256" key="5">
    <source>
        <dbReference type="SAM" id="SignalP"/>
    </source>
</evidence>
<dbReference type="GO" id="GO:0030001">
    <property type="term" value="P:metal ion transport"/>
    <property type="evidence" value="ECO:0007669"/>
    <property type="project" value="InterPro"/>
</dbReference>
<sequence>MPPAPRLLARVLACLALVPALAAAAPLEIVTSIPPYAMAARSVAGGEGEVRVLVERGKDPHHFEPSIADIAHVQEADLVIRNGLGLQQVEDHLGRTARSEQLLTVSETVPYEPVRDQRGAVNGHIWLNPEVMVRVAQALAERLGELRPERAAAFAANAEQFVADIRAADEEARELLADLPTRRVVTYHPAFEYFFRHYDMEVAGTYLDLAGNEPSPKRVRELLDTIREEDIPAIFREPQLPKAPVQALADEAGIAVGVLDPLGFEGDIQAYPDLLRYNARQVRDAYDG</sequence>
<dbReference type="PRINTS" id="PR00691">
    <property type="entry name" value="ADHESINB"/>
</dbReference>
<evidence type="ECO:0000256" key="2">
    <source>
        <dbReference type="ARBA" id="ARBA00022448"/>
    </source>
</evidence>
<evidence type="ECO:0000313" key="7">
    <source>
        <dbReference type="Proteomes" id="UP000183104"/>
    </source>
</evidence>
<organism evidence="6 7">
    <name type="scientific">Thiohalorhabdus denitrificans</name>
    <dbReference type="NCBI Taxonomy" id="381306"/>
    <lineage>
        <taxon>Bacteria</taxon>
        <taxon>Pseudomonadati</taxon>
        <taxon>Pseudomonadota</taxon>
        <taxon>Gammaproteobacteria</taxon>
        <taxon>Thiohalorhabdales</taxon>
        <taxon>Thiohalorhabdaceae</taxon>
        <taxon>Thiohalorhabdus</taxon>
    </lineage>
</organism>
<dbReference type="InterPro" id="IPR006128">
    <property type="entry name" value="Lipoprotein_PsaA-like"/>
</dbReference>
<dbReference type="AlphaFoldDB" id="A0A0P9CEU0"/>
<protein>
    <submittedName>
        <fullName evidence="6">Manganese/iron transport system substrate-binding protein</fullName>
    </submittedName>
</protein>
<reference evidence="7" key="1">
    <citation type="submission" date="2016-10" db="EMBL/GenBank/DDBJ databases">
        <authorList>
            <person name="Varghese N."/>
        </authorList>
    </citation>
    <scope>NUCLEOTIDE SEQUENCE [LARGE SCALE GENOMIC DNA]</scope>
    <source>
        <strain evidence="7">HL 19</strain>
    </source>
</reference>
<evidence type="ECO:0000256" key="3">
    <source>
        <dbReference type="ARBA" id="ARBA00022729"/>
    </source>
</evidence>
<dbReference type="EMBL" id="FMUN01000004">
    <property type="protein sequence ID" value="SCY28723.1"/>
    <property type="molecule type" value="Genomic_DNA"/>
</dbReference>
<evidence type="ECO:0000256" key="1">
    <source>
        <dbReference type="ARBA" id="ARBA00011028"/>
    </source>
</evidence>
<gene>
    <name evidence="6" type="ORF">SAMN05661077_1714</name>
</gene>
<dbReference type="OrthoDB" id="9793396at2"/>
<keyword evidence="2 4" id="KW-0813">Transport</keyword>
<dbReference type="Gene3D" id="3.40.50.1980">
    <property type="entry name" value="Nitrogenase molybdenum iron protein domain"/>
    <property type="match status" value="2"/>
</dbReference>
<dbReference type="STRING" id="381306.AN478_02570"/>
<dbReference type="Pfam" id="PF01297">
    <property type="entry name" value="ZnuA"/>
    <property type="match status" value="1"/>
</dbReference>
<dbReference type="GO" id="GO:0046872">
    <property type="term" value="F:metal ion binding"/>
    <property type="evidence" value="ECO:0007669"/>
    <property type="project" value="InterPro"/>
</dbReference>